<evidence type="ECO:0000313" key="1">
    <source>
        <dbReference type="EMBL" id="MBA4647885.1"/>
    </source>
</evidence>
<organism evidence="1">
    <name type="scientific">Opuntia streptacantha</name>
    <name type="common">Prickly pear cactus</name>
    <name type="synonym">Opuntia cardona</name>
    <dbReference type="NCBI Taxonomy" id="393608"/>
    <lineage>
        <taxon>Eukaryota</taxon>
        <taxon>Viridiplantae</taxon>
        <taxon>Streptophyta</taxon>
        <taxon>Embryophyta</taxon>
        <taxon>Tracheophyta</taxon>
        <taxon>Spermatophyta</taxon>
        <taxon>Magnoliopsida</taxon>
        <taxon>eudicotyledons</taxon>
        <taxon>Gunneridae</taxon>
        <taxon>Pentapetalae</taxon>
        <taxon>Caryophyllales</taxon>
        <taxon>Cactineae</taxon>
        <taxon>Cactaceae</taxon>
        <taxon>Opuntioideae</taxon>
        <taxon>Opuntia</taxon>
    </lineage>
</organism>
<proteinExistence type="predicted"/>
<accession>A0A7C9DTU0</accession>
<dbReference type="EMBL" id="GISG01152898">
    <property type="protein sequence ID" value="MBA4647885.1"/>
    <property type="molecule type" value="Transcribed_RNA"/>
</dbReference>
<dbReference type="AlphaFoldDB" id="A0A7C9DTU0"/>
<name>A0A7C9DTU0_OPUST</name>
<reference evidence="1" key="2">
    <citation type="submission" date="2020-07" db="EMBL/GenBank/DDBJ databases">
        <authorList>
            <person name="Vera ALvarez R."/>
            <person name="Arias-Moreno D.M."/>
            <person name="Jimenez-Jacinto V."/>
            <person name="Jimenez-Bremont J.F."/>
            <person name="Swaminathan K."/>
            <person name="Moose S.P."/>
            <person name="Guerrero-Gonzalez M.L."/>
            <person name="Marino-Ramirez L."/>
            <person name="Landsman D."/>
            <person name="Rodriguez-Kessler M."/>
            <person name="Delgado-Sanchez P."/>
        </authorList>
    </citation>
    <scope>NUCLEOTIDE SEQUENCE</scope>
    <source>
        <tissue evidence="1">Cladode</tissue>
    </source>
</reference>
<protein>
    <submittedName>
        <fullName evidence="1">Uncharacterized protein</fullName>
    </submittedName>
</protein>
<reference evidence="1" key="1">
    <citation type="journal article" date="2013" name="J. Plant Res.">
        <title>Effect of fungi and light on seed germination of three Opuntia species from semiarid lands of central Mexico.</title>
        <authorList>
            <person name="Delgado-Sanchez P."/>
            <person name="Jimenez-Bremont J.F."/>
            <person name="Guerrero-Gonzalez Mde L."/>
            <person name="Flores J."/>
        </authorList>
    </citation>
    <scope>NUCLEOTIDE SEQUENCE</scope>
    <source>
        <tissue evidence="1">Cladode</tissue>
    </source>
</reference>
<sequence length="100" mass="11457">MQGYPESSAFLTSSLTALQNNSYNLTTSYTFHCLQFFYQSSTIPTTFQEPTFGFTSTIHNCMVLVRKSQYTTNQLVTGKIKNSTREKRYTCAQCYESTKL</sequence>